<evidence type="ECO:0000256" key="1">
    <source>
        <dbReference type="SAM" id="MobiDB-lite"/>
    </source>
</evidence>
<dbReference type="AlphaFoldDB" id="A0A438KBP6"/>
<comment type="caution">
    <text evidence="2">The sequence shown here is derived from an EMBL/GenBank/DDBJ whole genome shotgun (WGS) entry which is preliminary data.</text>
</comment>
<proteinExistence type="predicted"/>
<evidence type="ECO:0000313" key="2">
    <source>
        <dbReference type="EMBL" id="RVX18600.1"/>
    </source>
</evidence>
<organism evidence="2 3">
    <name type="scientific">Vitis vinifera</name>
    <name type="common">Grape</name>
    <dbReference type="NCBI Taxonomy" id="29760"/>
    <lineage>
        <taxon>Eukaryota</taxon>
        <taxon>Viridiplantae</taxon>
        <taxon>Streptophyta</taxon>
        <taxon>Embryophyta</taxon>
        <taxon>Tracheophyta</taxon>
        <taxon>Spermatophyta</taxon>
        <taxon>Magnoliopsida</taxon>
        <taxon>eudicotyledons</taxon>
        <taxon>Gunneridae</taxon>
        <taxon>Pentapetalae</taxon>
        <taxon>rosids</taxon>
        <taxon>Vitales</taxon>
        <taxon>Vitaceae</taxon>
        <taxon>Viteae</taxon>
        <taxon>Vitis</taxon>
    </lineage>
</organism>
<reference evidence="2 3" key="1">
    <citation type="journal article" date="2018" name="PLoS Genet.">
        <title>Population sequencing reveals clonal diversity and ancestral inbreeding in the grapevine cultivar Chardonnay.</title>
        <authorList>
            <person name="Roach M.J."/>
            <person name="Johnson D.L."/>
            <person name="Bohlmann J."/>
            <person name="van Vuuren H.J."/>
            <person name="Jones S.J."/>
            <person name="Pretorius I.S."/>
            <person name="Schmidt S.A."/>
            <person name="Borneman A.R."/>
        </authorList>
    </citation>
    <scope>NUCLEOTIDE SEQUENCE [LARGE SCALE GENOMIC DNA]</scope>
    <source>
        <strain evidence="3">cv. Chardonnay</strain>
        <tissue evidence="2">Leaf</tissue>
    </source>
</reference>
<protein>
    <submittedName>
        <fullName evidence="2">Uncharacterized protein</fullName>
    </submittedName>
</protein>
<name>A0A438KBP6_VITVI</name>
<feature type="compositionally biased region" description="Polar residues" evidence="1">
    <location>
        <begin position="144"/>
        <end position="160"/>
    </location>
</feature>
<gene>
    <name evidence="2" type="ORF">CK203_006458</name>
</gene>
<feature type="region of interest" description="Disordered" evidence="1">
    <location>
        <begin position="53"/>
        <end position="179"/>
    </location>
</feature>
<accession>A0A438KBP6</accession>
<sequence length="179" mass="20765">MTSPSRCRYSARGDEGYFEWQDNIERRQRENERQTQILLQETRKLREENNVLRIQGSSQRQHYQRGQDPCLNQEAPFPREASPTLKAHEAWPSETSVHAHHLRRDESSGSTRVSSKRQRQKRPQISDARRARLGPQTPCRNRPHTTISLEAHSKPSSLPTLQGHAAAHPWRGLVKIPRT</sequence>
<dbReference type="EMBL" id="QGNW01000011">
    <property type="protein sequence ID" value="RVX18600.1"/>
    <property type="molecule type" value="Genomic_DNA"/>
</dbReference>
<dbReference type="Proteomes" id="UP000288805">
    <property type="component" value="Unassembled WGS sequence"/>
</dbReference>
<evidence type="ECO:0000313" key="3">
    <source>
        <dbReference type="Proteomes" id="UP000288805"/>
    </source>
</evidence>